<dbReference type="InterPro" id="IPR015946">
    <property type="entry name" value="KH_dom-like_a/b"/>
</dbReference>
<keyword evidence="1 2" id="KW-0690">Ribosome biogenesis</keyword>
<dbReference type="NCBIfam" id="TIGR00082">
    <property type="entry name" value="rbfA"/>
    <property type="match status" value="1"/>
</dbReference>
<organism evidence="4">
    <name type="scientific">candidate division WOR-3 bacterium</name>
    <dbReference type="NCBI Taxonomy" id="2052148"/>
    <lineage>
        <taxon>Bacteria</taxon>
        <taxon>Bacteria division WOR-3</taxon>
    </lineage>
</organism>
<evidence type="ECO:0000256" key="1">
    <source>
        <dbReference type="ARBA" id="ARBA00022517"/>
    </source>
</evidence>
<comment type="caution">
    <text evidence="4">The sequence shown here is derived from an EMBL/GenBank/DDBJ whole genome shotgun (WGS) entry which is preliminary data.</text>
</comment>
<dbReference type="SUPFAM" id="SSF89919">
    <property type="entry name" value="Ribosome-binding factor A, RbfA"/>
    <property type="match status" value="1"/>
</dbReference>
<comment type="subcellular location">
    <subcellularLocation>
        <location evidence="2">Cytoplasm</location>
    </subcellularLocation>
</comment>
<feature type="compositionally biased region" description="Basic and acidic residues" evidence="3">
    <location>
        <begin position="107"/>
        <end position="116"/>
    </location>
</feature>
<dbReference type="InterPro" id="IPR023799">
    <property type="entry name" value="RbfA_dom_sf"/>
</dbReference>
<comment type="subunit">
    <text evidence="2">Monomer. Binds 30S ribosomal subunits, but not 50S ribosomal subunits or 70S ribosomes.</text>
</comment>
<dbReference type="GO" id="GO:0030490">
    <property type="term" value="P:maturation of SSU-rRNA"/>
    <property type="evidence" value="ECO:0007669"/>
    <property type="project" value="UniProtKB-UniRule"/>
</dbReference>
<dbReference type="EMBL" id="DTMZ01000082">
    <property type="protein sequence ID" value="HGD13155.1"/>
    <property type="molecule type" value="Genomic_DNA"/>
</dbReference>
<feature type="region of interest" description="Disordered" evidence="3">
    <location>
        <begin position="107"/>
        <end position="126"/>
    </location>
</feature>
<dbReference type="GO" id="GO:0005829">
    <property type="term" value="C:cytosol"/>
    <property type="evidence" value="ECO:0007669"/>
    <property type="project" value="TreeGrafter"/>
</dbReference>
<dbReference type="InterPro" id="IPR000238">
    <property type="entry name" value="RbfA"/>
</dbReference>
<dbReference type="PANTHER" id="PTHR33515:SF1">
    <property type="entry name" value="RIBOSOME-BINDING FACTOR A, CHLOROPLASTIC-RELATED"/>
    <property type="match status" value="1"/>
</dbReference>
<evidence type="ECO:0000256" key="2">
    <source>
        <dbReference type="HAMAP-Rule" id="MF_00003"/>
    </source>
</evidence>
<sequence>MQYRERRVADAIRDIVADIILTKIADPGVGFVTVTRCSLSRDLRNATIYFSAMGDEEERQRSLAHLEHARGFIRHQLGLRLKMKFLPDIHFELDEILAQEQRIGKLLDELNPKPETEPQPGNEENN</sequence>
<comment type="function">
    <text evidence="2">One of several proteins that assist in the late maturation steps of the functional core of the 30S ribosomal subunit. Associates with free 30S ribosomal subunits (but not with 30S subunits that are part of 70S ribosomes or polysomes). Required for efficient processing of 16S rRNA. May interact with the 5'-terminal helix region of 16S rRNA.</text>
</comment>
<name>A0A7V3PTK7_UNCW3</name>
<reference evidence="4" key="1">
    <citation type="journal article" date="2020" name="mSystems">
        <title>Genome- and Community-Level Interaction Insights into Carbon Utilization and Element Cycling Functions of Hydrothermarchaeota in Hydrothermal Sediment.</title>
        <authorList>
            <person name="Zhou Z."/>
            <person name="Liu Y."/>
            <person name="Xu W."/>
            <person name="Pan J."/>
            <person name="Luo Z.H."/>
            <person name="Li M."/>
        </authorList>
    </citation>
    <scope>NUCLEOTIDE SEQUENCE [LARGE SCALE GENOMIC DNA]</scope>
    <source>
        <strain evidence="4">SpSt-914</strain>
    </source>
</reference>
<accession>A0A7V3PTK7</accession>
<evidence type="ECO:0000256" key="3">
    <source>
        <dbReference type="SAM" id="MobiDB-lite"/>
    </source>
</evidence>
<comment type="similarity">
    <text evidence="2">Belongs to the RbfA family.</text>
</comment>
<proteinExistence type="inferred from homology"/>
<dbReference type="GO" id="GO:0043024">
    <property type="term" value="F:ribosomal small subunit binding"/>
    <property type="evidence" value="ECO:0007669"/>
    <property type="project" value="TreeGrafter"/>
</dbReference>
<protein>
    <recommendedName>
        <fullName evidence="2">Ribosome-binding factor A</fullName>
    </recommendedName>
</protein>
<gene>
    <name evidence="2 4" type="primary">rbfA</name>
    <name evidence="4" type="ORF">ENX16_03655</name>
</gene>
<keyword evidence="2" id="KW-0963">Cytoplasm</keyword>
<evidence type="ECO:0000313" key="4">
    <source>
        <dbReference type="EMBL" id="HGD13155.1"/>
    </source>
</evidence>
<dbReference type="Gene3D" id="3.30.300.20">
    <property type="match status" value="1"/>
</dbReference>
<dbReference type="HAMAP" id="MF_00003">
    <property type="entry name" value="RbfA"/>
    <property type="match status" value="1"/>
</dbReference>
<dbReference type="AlphaFoldDB" id="A0A7V3PTK7"/>
<dbReference type="Pfam" id="PF02033">
    <property type="entry name" value="RBFA"/>
    <property type="match status" value="1"/>
</dbReference>
<dbReference type="PANTHER" id="PTHR33515">
    <property type="entry name" value="RIBOSOME-BINDING FACTOR A, CHLOROPLASTIC-RELATED"/>
    <property type="match status" value="1"/>
</dbReference>